<dbReference type="EMBL" id="NJGD01000001">
    <property type="protein sequence ID" value="PJR16800.1"/>
    <property type="molecule type" value="Genomic_DNA"/>
</dbReference>
<dbReference type="RefSeq" id="WP_100669407.1">
    <property type="nucleotide sequence ID" value="NZ_NJGD01000001.1"/>
</dbReference>
<protein>
    <submittedName>
        <fullName evidence="2">Uncharacterized protein</fullName>
    </submittedName>
</protein>
<gene>
    <name evidence="2" type="ORF">CEJ86_00910</name>
</gene>
<evidence type="ECO:0000313" key="2">
    <source>
        <dbReference type="EMBL" id="PJR16800.1"/>
    </source>
</evidence>
<organism evidence="2 3">
    <name type="scientific">Rhizobium meliloti</name>
    <name type="common">Ensifer meliloti</name>
    <name type="synonym">Sinorhizobium meliloti</name>
    <dbReference type="NCBI Taxonomy" id="382"/>
    <lineage>
        <taxon>Bacteria</taxon>
        <taxon>Pseudomonadati</taxon>
        <taxon>Pseudomonadota</taxon>
        <taxon>Alphaproteobacteria</taxon>
        <taxon>Hyphomicrobiales</taxon>
        <taxon>Rhizobiaceae</taxon>
        <taxon>Sinorhizobium/Ensifer group</taxon>
        <taxon>Sinorhizobium</taxon>
    </lineage>
</organism>
<sequence length="893" mass="96049">MPRVSAPVYSLNGGEVGDEALSRLDLERLQFAGSLYQNLLPRVIGSMTLRPGLEYITDIDFGDVQLLEYSYSGGSSLIPILSDEEMRVVKDDALVTRAAVSTTIQNGDFGSFTGWTDASTGLATATVGSGDLRLKGTPQDEAKATQTIAVALADRNVEHGLRVDVQRGPVTVRLGSTSGASDLIEAIDLQDGVHSIAFTPTTANIYLALSNTRARESLVESCQIDAAGVVVIPTPWTSDDLADNIIRYKQNKDVLYVATGVYQQREVTRRGDTSWGVQRYKSDDGPFITSDGTISLTSSDLVDDGTVTLTANKSYFDSGMVNRLFRIFQSGQTVEEDFTTDPQEGAHIRVSGVDSARTITWAVTGTWVGTVTLQVATDDGSGSPGSWTDVLSRSSNGSSTHTDPDDNVVKFFRWAVKSGDHTSGTIETSLAYDGGSQAGIARVISYTSPTVVGVEILTRFYSLDASFEWDYSPWSDFDGWPASVDVFGGRLYWGQSDMVYGSVPDAFKSFDDEVEGASAPIARSINASSQRGILWMLGLQRLIAGTDASEVSIKASSFDEPLTADSWFPVDASTRGCANIRAVKADKDGIFVQASGTGAFRMAPDQQGFDYTSSDLMAMHEEICDGSAIVDLAVQRRPDTVVWFILANGEARALTYEPAENVIAWSRVVTDGSFKRVAAIRGAGQDSVYFAVTRNGAQRLERLAKLTECRGGATNCLADGFKRFTATAGQTTFSVPHLNGKQVTVWVNGAAVRDQDNLYTVSSSQVVLSAMSGGESVVIGLPYTGKWQSTKLAYGAANGSALFHKKRVAQLGMGLTKTMLDGLRVGNSFSSLRRLTTNKGDKPVPAGYLFEDFDADMMSVSSDWDTDSRICLEARAPYPFTASSLVMDVKTNG</sequence>
<name>A0A2J0Z8E9_RHIML</name>
<accession>A0A2J0Z8E9</accession>
<comment type="caution">
    <text evidence="2">The sequence shown here is derived from an EMBL/GenBank/DDBJ whole genome shotgun (WGS) entry which is preliminary data.</text>
</comment>
<evidence type="ECO:0000256" key="1">
    <source>
        <dbReference type="SAM" id="MobiDB-lite"/>
    </source>
</evidence>
<dbReference type="AlphaFoldDB" id="A0A2J0Z8E9"/>
<proteinExistence type="predicted"/>
<feature type="compositionally biased region" description="Polar residues" evidence="1">
    <location>
        <begin position="384"/>
        <end position="401"/>
    </location>
</feature>
<evidence type="ECO:0000313" key="3">
    <source>
        <dbReference type="Proteomes" id="UP000231987"/>
    </source>
</evidence>
<dbReference type="Proteomes" id="UP000231987">
    <property type="component" value="Unassembled WGS sequence"/>
</dbReference>
<feature type="region of interest" description="Disordered" evidence="1">
    <location>
        <begin position="378"/>
        <end position="402"/>
    </location>
</feature>
<reference evidence="2 3" key="1">
    <citation type="submission" date="2017-06" db="EMBL/GenBank/DDBJ databases">
        <title>Ensifer strains isolated from leguminous trees and herbs display diverse denitrification phenotypes with some acting as strong N2O sinks.</title>
        <authorList>
            <person name="Woliy K."/>
            <person name="Mania D."/>
            <person name="Bakken L.R."/>
            <person name="Frostegard A."/>
        </authorList>
    </citation>
    <scope>NUCLEOTIDE SEQUENCE [LARGE SCALE GENOMIC DNA]</scope>
    <source>
        <strain evidence="2 3">AC50a</strain>
    </source>
</reference>